<keyword evidence="1" id="KW-0472">Membrane</keyword>
<reference evidence="2 3" key="2">
    <citation type="submission" date="2018-06" db="EMBL/GenBank/DDBJ databases">
        <title>Metagenomic assembly of (sub)arctic Cyanobacteria and their associated microbiome from non-axenic cultures.</title>
        <authorList>
            <person name="Baurain D."/>
        </authorList>
    </citation>
    <scope>NUCLEOTIDE SEQUENCE [LARGE SCALE GENOMIC DNA]</scope>
    <source>
        <strain evidence="2">ULC129bin1</strain>
    </source>
</reference>
<dbReference type="PANTHER" id="PTHR39165">
    <property type="entry name" value="IG HYPOTHETICAL 17883"/>
    <property type="match status" value="1"/>
</dbReference>
<reference evidence="3" key="1">
    <citation type="submission" date="2018-04" db="EMBL/GenBank/DDBJ databases">
        <authorList>
            <person name="Cornet L."/>
        </authorList>
    </citation>
    <scope>NUCLEOTIDE SEQUENCE [LARGE SCALE GENOMIC DNA]</scope>
</reference>
<feature type="transmembrane region" description="Helical" evidence="1">
    <location>
        <begin position="111"/>
        <end position="129"/>
    </location>
</feature>
<dbReference type="PANTHER" id="PTHR39165:SF1">
    <property type="entry name" value="DUF456 DOMAIN-CONTAINING PROTEIN"/>
    <property type="match status" value="1"/>
</dbReference>
<sequence length="186" mass="19029">MSPTALFILYWALVALMGVGLVGAFVPVLPGVGLIAIAVLIWSFVTGFASTSWALTTAVVALALSLVINYLATYLGAKKVGASSWGQTGAIIGLIVGFFGLLPALPFGGPLIGILFGTMLGAFIGEFLYRKELDTKARLAASGKVSIAVVVSSLIGTLLEGLLALAAIVVFLVTTSAEVSPPGQLF</sequence>
<comment type="caution">
    <text evidence="2">The sequence shown here is derived from an EMBL/GenBank/DDBJ whole genome shotgun (WGS) entry which is preliminary data.</text>
</comment>
<dbReference type="Proteomes" id="UP000249354">
    <property type="component" value="Unassembled WGS sequence"/>
</dbReference>
<dbReference type="InterPro" id="IPR007403">
    <property type="entry name" value="DUF456"/>
</dbReference>
<dbReference type="EMBL" id="QBMC01000173">
    <property type="protein sequence ID" value="PZO11698.1"/>
    <property type="molecule type" value="Genomic_DNA"/>
</dbReference>
<dbReference type="Pfam" id="PF04306">
    <property type="entry name" value="DUF456"/>
    <property type="match status" value="1"/>
</dbReference>
<evidence type="ECO:0000313" key="3">
    <source>
        <dbReference type="Proteomes" id="UP000249354"/>
    </source>
</evidence>
<name>A0A2W4VXZ1_9CYAN</name>
<feature type="transmembrane region" description="Helical" evidence="1">
    <location>
        <begin position="51"/>
        <end position="72"/>
    </location>
</feature>
<feature type="transmembrane region" description="Helical" evidence="1">
    <location>
        <begin position="12"/>
        <end position="45"/>
    </location>
</feature>
<keyword evidence="1" id="KW-1133">Transmembrane helix</keyword>
<accession>A0A2W4VXZ1</accession>
<feature type="transmembrane region" description="Helical" evidence="1">
    <location>
        <begin position="84"/>
        <end position="105"/>
    </location>
</feature>
<dbReference type="AlphaFoldDB" id="A0A2W4VXZ1"/>
<evidence type="ECO:0000256" key="1">
    <source>
        <dbReference type="SAM" id="Phobius"/>
    </source>
</evidence>
<feature type="transmembrane region" description="Helical" evidence="1">
    <location>
        <begin position="149"/>
        <end position="173"/>
    </location>
</feature>
<keyword evidence="1" id="KW-0812">Transmembrane</keyword>
<protein>
    <submittedName>
        <fullName evidence="2">DUF456 domain-containing protein</fullName>
    </submittedName>
</protein>
<evidence type="ECO:0000313" key="2">
    <source>
        <dbReference type="EMBL" id="PZO11698.1"/>
    </source>
</evidence>
<gene>
    <name evidence="2" type="ORF">DCF25_18945</name>
</gene>
<organism evidence="2 3">
    <name type="scientific">Leptolyngbya foveolarum</name>
    <dbReference type="NCBI Taxonomy" id="47253"/>
    <lineage>
        <taxon>Bacteria</taxon>
        <taxon>Bacillati</taxon>
        <taxon>Cyanobacteriota</taxon>
        <taxon>Cyanophyceae</taxon>
        <taxon>Leptolyngbyales</taxon>
        <taxon>Leptolyngbyaceae</taxon>
        <taxon>Leptolyngbya group</taxon>
        <taxon>Leptolyngbya</taxon>
    </lineage>
</organism>
<proteinExistence type="predicted"/>